<evidence type="ECO:0000256" key="7">
    <source>
        <dbReference type="SAM" id="Phobius"/>
    </source>
</evidence>
<dbReference type="HOGENOM" id="CLU_2381439_0_0_7"/>
<dbReference type="InterPro" id="IPR010656">
    <property type="entry name" value="DctM"/>
</dbReference>
<dbReference type="KEGG" id="dat:HRM2_26460"/>
<evidence type="ECO:0000256" key="2">
    <source>
        <dbReference type="ARBA" id="ARBA00022475"/>
    </source>
</evidence>
<evidence type="ECO:0000256" key="6">
    <source>
        <dbReference type="ARBA" id="ARBA00023136"/>
    </source>
</evidence>
<feature type="transmembrane region" description="Helical" evidence="7">
    <location>
        <begin position="48"/>
        <end position="79"/>
    </location>
</feature>
<dbReference type="PANTHER" id="PTHR33362:SF7">
    <property type="entry name" value="SLL1103 PROTEIN"/>
    <property type="match status" value="1"/>
</dbReference>
<evidence type="ECO:0000256" key="3">
    <source>
        <dbReference type="ARBA" id="ARBA00022519"/>
    </source>
</evidence>
<evidence type="ECO:0000256" key="5">
    <source>
        <dbReference type="ARBA" id="ARBA00022989"/>
    </source>
</evidence>
<dbReference type="AlphaFoldDB" id="C0QI04"/>
<dbReference type="STRING" id="177437.HRM2_26460"/>
<feature type="transmembrane region" description="Helical" evidence="7">
    <location>
        <begin position="7"/>
        <end position="28"/>
    </location>
</feature>
<dbReference type="PANTHER" id="PTHR33362">
    <property type="entry name" value="SIALIC ACID TRAP TRANSPORTER PERMEASE PROTEIN SIAT-RELATED"/>
    <property type="match status" value="1"/>
</dbReference>
<keyword evidence="5 7" id="KW-1133">Transmembrane helix</keyword>
<keyword evidence="2" id="KW-1003">Cell membrane</keyword>
<dbReference type="Proteomes" id="UP000000442">
    <property type="component" value="Chromosome"/>
</dbReference>
<evidence type="ECO:0000259" key="8">
    <source>
        <dbReference type="Pfam" id="PF06808"/>
    </source>
</evidence>
<keyword evidence="10" id="KW-1185">Reference proteome</keyword>
<accession>C0QI04</accession>
<keyword evidence="3" id="KW-0997">Cell inner membrane</keyword>
<protein>
    <submittedName>
        <fullName evidence="9">C4-dicarboxylate transporter family protein (DctM subunit)</fullName>
    </submittedName>
</protein>
<evidence type="ECO:0000313" key="10">
    <source>
        <dbReference type="Proteomes" id="UP000000442"/>
    </source>
</evidence>
<reference evidence="9 10" key="1">
    <citation type="journal article" date="2009" name="Environ. Microbiol.">
        <title>Genome sequence of Desulfobacterium autotrophicum HRM2, a marine sulfate reducer oxidizing organic carbon completely to carbon dioxide.</title>
        <authorList>
            <person name="Strittmatter A.W."/>
            <person name="Liesegang H."/>
            <person name="Rabus R."/>
            <person name="Decker I."/>
            <person name="Amann J."/>
            <person name="Andres S."/>
            <person name="Henne A."/>
            <person name="Fricke W.F."/>
            <person name="Martinez-Arias R."/>
            <person name="Bartels D."/>
            <person name="Goesmann A."/>
            <person name="Krause L."/>
            <person name="Puehler A."/>
            <person name="Klenk H.P."/>
            <person name="Richter M."/>
            <person name="Schuler M."/>
            <person name="Gloeckner F.O."/>
            <person name="Meyerdierks A."/>
            <person name="Gottschalk G."/>
            <person name="Amann R."/>
        </authorList>
    </citation>
    <scope>NUCLEOTIDE SEQUENCE [LARGE SCALE GENOMIC DNA]</scope>
    <source>
        <strain evidence="10">ATCC 43914 / DSM 3382 / HRM2</strain>
    </source>
</reference>
<dbReference type="eggNOG" id="COG4664">
    <property type="taxonomic scope" value="Bacteria"/>
</dbReference>
<dbReference type="GO" id="GO:0005886">
    <property type="term" value="C:plasma membrane"/>
    <property type="evidence" value="ECO:0007669"/>
    <property type="project" value="UniProtKB-SubCell"/>
</dbReference>
<evidence type="ECO:0000313" key="9">
    <source>
        <dbReference type="EMBL" id="ACN15740.1"/>
    </source>
</evidence>
<keyword evidence="6 7" id="KW-0472">Membrane</keyword>
<sequence>MEVVHQTFSITAYIVAIVIGATCFALVLRELGGDALVEETLTSLPFGPYGIVASILGIVFFLGFFLDWIEITLIILPLLASVISHLKIKYGCIV</sequence>
<dbReference type="InterPro" id="IPR004681">
    <property type="entry name" value="TRAP_DctM"/>
</dbReference>
<dbReference type="GO" id="GO:0022857">
    <property type="term" value="F:transmembrane transporter activity"/>
    <property type="evidence" value="ECO:0007669"/>
    <property type="project" value="TreeGrafter"/>
</dbReference>
<comment type="subcellular location">
    <subcellularLocation>
        <location evidence="1">Cell inner membrane</location>
        <topology evidence="1">Multi-pass membrane protein</topology>
    </subcellularLocation>
</comment>
<evidence type="ECO:0000256" key="1">
    <source>
        <dbReference type="ARBA" id="ARBA00004429"/>
    </source>
</evidence>
<dbReference type="Pfam" id="PF06808">
    <property type="entry name" value="DctM"/>
    <property type="match status" value="1"/>
</dbReference>
<evidence type="ECO:0000256" key="4">
    <source>
        <dbReference type="ARBA" id="ARBA00022692"/>
    </source>
</evidence>
<feature type="domain" description="TRAP C4-dicarboxylate transport system permease DctM subunit" evidence="8">
    <location>
        <begin position="2"/>
        <end position="88"/>
    </location>
</feature>
<proteinExistence type="predicted"/>
<keyword evidence="4 7" id="KW-0812">Transmembrane</keyword>
<dbReference type="EMBL" id="CP001087">
    <property type="protein sequence ID" value="ACN15740.1"/>
    <property type="molecule type" value="Genomic_DNA"/>
</dbReference>
<name>C0QI04_DESAH</name>
<organism evidence="9 10">
    <name type="scientific">Desulforapulum autotrophicum (strain ATCC 43914 / DSM 3382 / VKM B-1955 / HRM2)</name>
    <name type="common">Desulfobacterium autotrophicum</name>
    <dbReference type="NCBI Taxonomy" id="177437"/>
    <lineage>
        <taxon>Bacteria</taxon>
        <taxon>Pseudomonadati</taxon>
        <taxon>Thermodesulfobacteriota</taxon>
        <taxon>Desulfobacteria</taxon>
        <taxon>Desulfobacterales</taxon>
        <taxon>Desulfobacteraceae</taxon>
        <taxon>Desulforapulum</taxon>
    </lineage>
</organism>
<gene>
    <name evidence="9" type="ordered locus">HRM2_26460</name>
</gene>